<comment type="caution">
    <text evidence="1">The sequence shown here is derived from an EMBL/GenBank/DDBJ whole genome shotgun (WGS) entry which is preliminary data.</text>
</comment>
<evidence type="ECO:0000313" key="2">
    <source>
        <dbReference type="Proteomes" id="UP001066276"/>
    </source>
</evidence>
<dbReference type="AlphaFoldDB" id="A0AAV7NRX9"/>
<dbReference type="EMBL" id="JANPWB010000012">
    <property type="protein sequence ID" value="KAJ1118821.1"/>
    <property type="molecule type" value="Genomic_DNA"/>
</dbReference>
<proteinExistence type="predicted"/>
<evidence type="ECO:0000313" key="1">
    <source>
        <dbReference type="EMBL" id="KAJ1118821.1"/>
    </source>
</evidence>
<reference evidence="1" key="1">
    <citation type="journal article" date="2022" name="bioRxiv">
        <title>Sequencing and chromosome-scale assembly of the giantPleurodeles waltlgenome.</title>
        <authorList>
            <person name="Brown T."/>
            <person name="Elewa A."/>
            <person name="Iarovenko S."/>
            <person name="Subramanian E."/>
            <person name="Araus A.J."/>
            <person name="Petzold A."/>
            <person name="Susuki M."/>
            <person name="Suzuki K.-i.T."/>
            <person name="Hayashi T."/>
            <person name="Toyoda A."/>
            <person name="Oliveira C."/>
            <person name="Osipova E."/>
            <person name="Leigh N.D."/>
            <person name="Simon A."/>
            <person name="Yun M.H."/>
        </authorList>
    </citation>
    <scope>NUCLEOTIDE SEQUENCE</scope>
    <source>
        <strain evidence="1">20211129_DDA</strain>
        <tissue evidence="1">Liver</tissue>
    </source>
</reference>
<accession>A0AAV7NRX9</accession>
<name>A0AAV7NRX9_PLEWA</name>
<dbReference type="Proteomes" id="UP001066276">
    <property type="component" value="Chromosome 8"/>
</dbReference>
<protein>
    <submittedName>
        <fullName evidence="1">Uncharacterized protein</fullName>
    </submittedName>
</protein>
<organism evidence="1 2">
    <name type="scientific">Pleurodeles waltl</name>
    <name type="common">Iberian ribbed newt</name>
    <dbReference type="NCBI Taxonomy" id="8319"/>
    <lineage>
        <taxon>Eukaryota</taxon>
        <taxon>Metazoa</taxon>
        <taxon>Chordata</taxon>
        <taxon>Craniata</taxon>
        <taxon>Vertebrata</taxon>
        <taxon>Euteleostomi</taxon>
        <taxon>Amphibia</taxon>
        <taxon>Batrachia</taxon>
        <taxon>Caudata</taxon>
        <taxon>Salamandroidea</taxon>
        <taxon>Salamandridae</taxon>
        <taxon>Pleurodelinae</taxon>
        <taxon>Pleurodeles</taxon>
    </lineage>
</organism>
<gene>
    <name evidence="1" type="ORF">NDU88_007008</name>
</gene>
<sequence>MDVPPSVAIGERETGDCFVVASSFDVIPESVLCPPEAGLLHSDSLEPSKLPVKEKKGGTGHMRTSASAKDIMTSQLVDVEPWCIDELCERVVSRLRLLLKLLEDHLEGIEVKMLALLDQHASFALTKSQDVQLTSTRTSGVQEAVERLIIRL</sequence>
<keyword evidence="2" id="KW-1185">Reference proteome</keyword>